<proteinExistence type="predicted"/>
<dbReference type="EMBL" id="JAZDRP010000003">
    <property type="protein sequence ID" value="MEE2525761.1"/>
    <property type="molecule type" value="Genomic_DNA"/>
</dbReference>
<evidence type="ECO:0000313" key="2">
    <source>
        <dbReference type="EMBL" id="MEE2525761.1"/>
    </source>
</evidence>
<keyword evidence="3" id="KW-1185">Reference proteome</keyword>
<evidence type="ECO:0000256" key="1">
    <source>
        <dbReference type="SAM" id="SignalP"/>
    </source>
</evidence>
<comment type="caution">
    <text evidence="2">The sequence shown here is derived from an EMBL/GenBank/DDBJ whole genome shotgun (WGS) entry which is preliminary data.</text>
</comment>
<protein>
    <submittedName>
        <fullName evidence="2">Uncharacterized protein</fullName>
    </submittedName>
</protein>
<name>A0ABU7LPB6_9PROT</name>
<dbReference type="Proteomes" id="UP001354971">
    <property type="component" value="Unassembled WGS sequence"/>
</dbReference>
<reference evidence="2 3" key="1">
    <citation type="submission" date="2024-01" db="EMBL/GenBank/DDBJ databases">
        <title>Hyphobacterium bacterium isolated from marine sediment.</title>
        <authorList>
            <person name="Zhao S."/>
        </authorList>
    </citation>
    <scope>NUCLEOTIDE SEQUENCE [LARGE SCALE GENOMIC DNA]</scope>
    <source>
        <strain evidence="3">HN65</strain>
    </source>
</reference>
<keyword evidence="1" id="KW-0732">Signal</keyword>
<gene>
    <name evidence="2" type="ORF">V0U79_05230</name>
</gene>
<accession>A0ABU7LPB6</accession>
<evidence type="ECO:0000313" key="3">
    <source>
        <dbReference type="Proteomes" id="UP001354971"/>
    </source>
</evidence>
<dbReference type="RefSeq" id="WP_330198425.1">
    <property type="nucleotide sequence ID" value="NZ_JAZDRP010000003.1"/>
</dbReference>
<feature type="signal peptide" evidence="1">
    <location>
        <begin position="1"/>
        <end position="25"/>
    </location>
</feature>
<feature type="chain" id="PRO_5047260045" evidence="1">
    <location>
        <begin position="26"/>
        <end position="171"/>
    </location>
</feature>
<sequence>MSRFKSALLVTALAATAMTAGVAQARYYPALCDVSVSSTGDGSGFMVATAAPGLSGYFELEAFQIRPTGTMDLSQSGPFRANGFGQTVLTRNFLSTSYTGAPAWGPERPRGVGYANEQWNDGRYGRDVSVAATLRVYDNRGRLICSDEVSDLAPATYRPQSRSRSRVPFGH</sequence>
<organism evidence="2 3">
    <name type="scientific">Hyphobacterium lacteum</name>
    <dbReference type="NCBI Taxonomy" id="3116575"/>
    <lineage>
        <taxon>Bacteria</taxon>
        <taxon>Pseudomonadati</taxon>
        <taxon>Pseudomonadota</taxon>
        <taxon>Alphaproteobacteria</taxon>
        <taxon>Maricaulales</taxon>
        <taxon>Maricaulaceae</taxon>
        <taxon>Hyphobacterium</taxon>
    </lineage>
</organism>